<organism evidence="1 2">
    <name type="scientific">Lichenicoccus roseus</name>
    <dbReference type="NCBI Taxonomy" id="2683649"/>
    <lineage>
        <taxon>Bacteria</taxon>
        <taxon>Pseudomonadati</taxon>
        <taxon>Pseudomonadota</taxon>
        <taxon>Alphaproteobacteria</taxon>
        <taxon>Acetobacterales</taxon>
        <taxon>Acetobacteraceae</taxon>
        <taxon>Lichenicoccus</taxon>
    </lineage>
</organism>
<accession>A0A5R9J6C5</accession>
<dbReference type="EMBL" id="VCDI01000003">
    <property type="protein sequence ID" value="TLU72519.1"/>
    <property type="molecule type" value="Genomic_DNA"/>
</dbReference>
<reference evidence="1 2" key="1">
    <citation type="submission" date="2019-05" db="EMBL/GenBank/DDBJ databases">
        <authorList>
            <person name="Pankratov T."/>
            <person name="Grouzdev D."/>
        </authorList>
    </citation>
    <scope>NUCLEOTIDE SEQUENCE [LARGE SCALE GENOMIC DNA]</scope>
    <source>
        <strain evidence="1 2">KEBCLARHB70R</strain>
    </source>
</reference>
<dbReference type="AlphaFoldDB" id="A0A5R9J6C5"/>
<evidence type="ECO:0000313" key="1">
    <source>
        <dbReference type="EMBL" id="TLU72519.1"/>
    </source>
</evidence>
<comment type="caution">
    <text evidence="1">The sequence shown here is derived from an EMBL/GenBank/DDBJ whole genome shotgun (WGS) entry which is preliminary data.</text>
</comment>
<sequence>MSREPLHGKSPLFGQPVAIASNPPLAFEARSVSHDTLAPAQERCCGVRRQPLRENAAHQRRQA</sequence>
<dbReference type="Proteomes" id="UP000305654">
    <property type="component" value="Unassembled WGS sequence"/>
</dbReference>
<protein>
    <submittedName>
        <fullName evidence="1">Uncharacterized protein</fullName>
    </submittedName>
</protein>
<proteinExistence type="predicted"/>
<gene>
    <name evidence="1" type="ORF">FE263_10695</name>
</gene>
<evidence type="ECO:0000313" key="2">
    <source>
        <dbReference type="Proteomes" id="UP000305654"/>
    </source>
</evidence>
<name>A0A5R9J6C5_9PROT</name>
<dbReference type="RefSeq" id="WP_138325981.1">
    <property type="nucleotide sequence ID" value="NZ_VCDI01000003.1"/>
</dbReference>
<keyword evidence="2" id="KW-1185">Reference proteome</keyword>